<reference evidence="2 3" key="1">
    <citation type="submission" date="2020-09" db="EMBL/GenBank/DDBJ databases">
        <title>Novel species of Mucilaginibacter isolated from a glacier on the Tibetan Plateau.</title>
        <authorList>
            <person name="Liu Q."/>
            <person name="Xin Y.-H."/>
        </authorList>
    </citation>
    <scope>NUCLEOTIDE SEQUENCE [LARGE SCALE GENOMIC DNA]</scope>
    <source>
        <strain evidence="2 3">ZT4R22</strain>
    </source>
</reference>
<evidence type="ECO:0000313" key="3">
    <source>
        <dbReference type="Proteomes" id="UP000606600"/>
    </source>
</evidence>
<keyword evidence="1" id="KW-0812">Transmembrane</keyword>
<dbReference type="Proteomes" id="UP000606600">
    <property type="component" value="Unassembled WGS sequence"/>
</dbReference>
<feature type="transmembrane region" description="Helical" evidence="1">
    <location>
        <begin position="87"/>
        <end position="105"/>
    </location>
</feature>
<protein>
    <submittedName>
        <fullName evidence="2">Uncharacterized protein</fullName>
    </submittedName>
</protein>
<feature type="transmembrane region" description="Helical" evidence="1">
    <location>
        <begin position="12"/>
        <end position="36"/>
    </location>
</feature>
<keyword evidence="1" id="KW-1133">Transmembrane helix</keyword>
<organism evidence="2 3">
    <name type="scientific">Mucilaginibacter pankratovii</name>
    <dbReference type="NCBI Taxonomy" id="2772110"/>
    <lineage>
        <taxon>Bacteria</taxon>
        <taxon>Pseudomonadati</taxon>
        <taxon>Bacteroidota</taxon>
        <taxon>Sphingobacteriia</taxon>
        <taxon>Sphingobacteriales</taxon>
        <taxon>Sphingobacteriaceae</taxon>
        <taxon>Mucilaginibacter</taxon>
    </lineage>
</organism>
<gene>
    <name evidence="2" type="ORF">IDJ77_02385</name>
</gene>
<name>A0ABR7WKF2_9SPHI</name>
<comment type="caution">
    <text evidence="2">The sequence shown here is derived from an EMBL/GenBank/DDBJ whole genome shotgun (WGS) entry which is preliminary data.</text>
</comment>
<sequence length="150" mass="16830">MNIVKSTFLRASWLAKALSVVSLLVLTNTPLLYVLVILPSPDAAMQPFWPFAAMQLFPYPLVYFALAKTYCRLFGLIGLRKSTSLKVLFAAMAAIFCAAIFITRQRVHSPYVQAVVLLCYFFPALIATAIEFVLFPIRQKRPAKSPETPR</sequence>
<feature type="transmembrane region" description="Helical" evidence="1">
    <location>
        <begin position="48"/>
        <end position="66"/>
    </location>
</feature>
<keyword evidence="1" id="KW-0472">Membrane</keyword>
<evidence type="ECO:0000313" key="2">
    <source>
        <dbReference type="EMBL" id="MBD1362646.1"/>
    </source>
</evidence>
<evidence type="ECO:0000256" key="1">
    <source>
        <dbReference type="SAM" id="Phobius"/>
    </source>
</evidence>
<feature type="transmembrane region" description="Helical" evidence="1">
    <location>
        <begin position="111"/>
        <end position="135"/>
    </location>
</feature>
<proteinExistence type="predicted"/>
<dbReference type="EMBL" id="JACWMY010000001">
    <property type="protein sequence ID" value="MBD1362646.1"/>
    <property type="molecule type" value="Genomic_DNA"/>
</dbReference>
<keyword evidence="3" id="KW-1185">Reference proteome</keyword>
<accession>A0ABR7WKF2</accession>